<organism evidence="1">
    <name type="scientific">viral metagenome</name>
    <dbReference type="NCBI Taxonomy" id="1070528"/>
    <lineage>
        <taxon>unclassified sequences</taxon>
        <taxon>metagenomes</taxon>
        <taxon>organismal metagenomes</taxon>
    </lineage>
</organism>
<name>A0A6C0BW48_9ZZZZ</name>
<dbReference type="AlphaFoldDB" id="A0A6C0BW48"/>
<sequence length="120" mass="13953">MSAGKSASRPLLPVEETIRPRTLMNCEFRHHAYLNGLTESARLPLTPTTDSSRLYWGKAWPRDGKLLHISCGRGNNYRPEMTMWPAPFSVEWRPHPFNVDWYMTEHNTVANVKKFVGEFY</sequence>
<protein>
    <submittedName>
        <fullName evidence="1">Uncharacterized protein</fullName>
    </submittedName>
</protein>
<evidence type="ECO:0000313" key="1">
    <source>
        <dbReference type="EMBL" id="QHS96292.1"/>
    </source>
</evidence>
<accession>A0A6C0BW48</accession>
<dbReference type="EMBL" id="MN739271">
    <property type="protein sequence ID" value="QHS96292.1"/>
    <property type="molecule type" value="Genomic_DNA"/>
</dbReference>
<reference evidence="1" key="1">
    <citation type="journal article" date="2020" name="Nature">
        <title>Giant virus diversity and host interactions through global metagenomics.</title>
        <authorList>
            <person name="Schulz F."/>
            <person name="Roux S."/>
            <person name="Paez-Espino D."/>
            <person name="Jungbluth S."/>
            <person name="Walsh D.A."/>
            <person name="Denef V.J."/>
            <person name="McMahon K.D."/>
            <person name="Konstantinidis K.T."/>
            <person name="Eloe-Fadrosh E.A."/>
            <person name="Kyrpides N.C."/>
            <person name="Woyke T."/>
        </authorList>
    </citation>
    <scope>NUCLEOTIDE SEQUENCE</scope>
    <source>
        <strain evidence="1">GVMAG-M-3300020166-18</strain>
    </source>
</reference>
<proteinExistence type="predicted"/>